<sequence>MEEAMKAMATVNVQDLTHDLRPFLVVYKDGRVQRFTGTQRVPASTDTVTGVESLDVAVLPEEEGGVSVRLYKPAGGAGVRLPVLIYFHGGGFCVESAASPLYHNYLNGLCSKANVLVVSVDYRLAPEHPLPAAYEDSWAAINWVGQDVHPWIKDHADLSRVFLAGDSAGANIAHHMAKRLGKEELQNLGLKGILLLHPYFWGKDRIGSEVQKINASGGGLADKVWKFTCPGTSGSDDPLINPATDPDLADLAVEKVMVCVAELDTLRDRGFHYKEVLLKSGCKANVEVVETLGENHVFHLLTPGSPNAAPFMDQVVAFLNSS</sequence>
<dbReference type="SUPFAM" id="SSF53474">
    <property type="entry name" value="alpha/beta-Hydrolases"/>
    <property type="match status" value="1"/>
</dbReference>
<dbReference type="EnsemblPlants" id="AUR62011439-RA">
    <property type="protein sequence ID" value="AUR62011439-RA:cds"/>
    <property type="gene ID" value="AUR62011439"/>
</dbReference>
<evidence type="ECO:0000256" key="2">
    <source>
        <dbReference type="PROSITE-ProRule" id="PRU10038"/>
    </source>
</evidence>
<gene>
    <name evidence="4" type="primary">LOC110698584</name>
</gene>
<dbReference type="InterPro" id="IPR033140">
    <property type="entry name" value="Lipase_GDXG_put_SER_AS"/>
</dbReference>
<feature type="active site" evidence="2">
    <location>
        <position position="167"/>
    </location>
</feature>
<dbReference type="OrthoDB" id="408631at2759"/>
<reference evidence="4" key="1">
    <citation type="journal article" date="2017" name="Nature">
        <title>The genome of Chenopodium quinoa.</title>
        <authorList>
            <person name="Jarvis D.E."/>
            <person name="Ho Y.S."/>
            <person name="Lightfoot D.J."/>
            <person name="Schmoeckel S.M."/>
            <person name="Li B."/>
            <person name="Borm T.J.A."/>
            <person name="Ohyanagi H."/>
            <person name="Mineta K."/>
            <person name="Michell C.T."/>
            <person name="Saber N."/>
            <person name="Kharbatia N.M."/>
            <person name="Rupper R.R."/>
            <person name="Sharp A.R."/>
            <person name="Dally N."/>
            <person name="Boughton B.A."/>
            <person name="Woo Y.H."/>
            <person name="Gao G."/>
            <person name="Schijlen E.G.W.M."/>
            <person name="Guo X."/>
            <person name="Momin A.A."/>
            <person name="Negrao S."/>
            <person name="Al-Babili S."/>
            <person name="Gehring C."/>
            <person name="Roessner U."/>
            <person name="Jung C."/>
            <person name="Murphy K."/>
            <person name="Arold S.T."/>
            <person name="Gojobori T."/>
            <person name="van der Linden C.G."/>
            <person name="van Loo E.N."/>
            <person name="Jellen E.N."/>
            <person name="Maughan P.J."/>
            <person name="Tester M."/>
        </authorList>
    </citation>
    <scope>NUCLEOTIDE SEQUENCE [LARGE SCALE GENOMIC DNA]</scope>
    <source>
        <strain evidence="4">cv. PI 614886</strain>
    </source>
</reference>
<name>A0A803LE33_CHEQI</name>
<dbReference type="RefSeq" id="XP_021731735.1">
    <property type="nucleotide sequence ID" value="XM_021876043.1"/>
</dbReference>
<dbReference type="PANTHER" id="PTHR23024:SF467">
    <property type="entry name" value="CARBOXYLESTERASE 12-RELATED"/>
    <property type="match status" value="1"/>
</dbReference>
<comment type="similarity">
    <text evidence="1">Belongs to the 'GDXG' lipolytic enzyme family.</text>
</comment>
<reference evidence="4" key="2">
    <citation type="submission" date="2021-03" db="UniProtKB">
        <authorList>
            <consortium name="EnsemblPlants"/>
        </authorList>
    </citation>
    <scope>IDENTIFICATION</scope>
</reference>
<dbReference type="PROSITE" id="PS01174">
    <property type="entry name" value="LIPASE_GDXG_SER"/>
    <property type="match status" value="1"/>
</dbReference>
<dbReference type="SMR" id="A0A803LE33"/>
<dbReference type="InterPro" id="IPR013094">
    <property type="entry name" value="AB_hydrolase_3"/>
</dbReference>
<feature type="domain" description="Alpha/beta hydrolase fold-3" evidence="3">
    <location>
        <begin position="84"/>
        <end position="299"/>
    </location>
</feature>
<evidence type="ECO:0000313" key="5">
    <source>
        <dbReference type="Proteomes" id="UP000596660"/>
    </source>
</evidence>
<organism evidence="4 5">
    <name type="scientific">Chenopodium quinoa</name>
    <name type="common">Quinoa</name>
    <dbReference type="NCBI Taxonomy" id="63459"/>
    <lineage>
        <taxon>Eukaryota</taxon>
        <taxon>Viridiplantae</taxon>
        <taxon>Streptophyta</taxon>
        <taxon>Embryophyta</taxon>
        <taxon>Tracheophyta</taxon>
        <taxon>Spermatophyta</taxon>
        <taxon>Magnoliopsida</taxon>
        <taxon>eudicotyledons</taxon>
        <taxon>Gunneridae</taxon>
        <taxon>Pentapetalae</taxon>
        <taxon>Caryophyllales</taxon>
        <taxon>Chenopodiaceae</taxon>
        <taxon>Chenopodioideae</taxon>
        <taxon>Atripliceae</taxon>
        <taxon>Chenopodium</taxon>
    </lineage>
</organism>
<keyword evidence="5" id="KW-1185">Reference proteome</keyword>
<dbReference type="Proteomes" id="UP000596660">
    <property type="component" value="Unplaced"/>
</dbReference>
<proteinExistence type="inferred from homology"/>
<dbReference type="GO" id="GO:0016787">
    <property type="term" value="F:hydrolase activity"/>
    <property type="evidence" value="ECO:0007669"/>
    <property type="project" value="InterPro"/>
</dbReference>
<evidence type="ECO:0000259" key="3">
    <source>
        <dbReference type="Pfam" id="PF07859"/>
    </source>
</evidence>
<dbReference type="KEGG" id="cqi:110698584"/>
<dbReference type="Pfam" id="PF07859">
    <property type="entry name" value="Abhydrolase_3"/>
    <property type="match status" value="1"/>
</dbReference>
<dbReference type="OMA" id="HHMAMRT"/>
<dbReference type="InterPro" id="IPR029058">
    <property type="entry name" value="AB_hydrolase_fold"/>
</dbReference>
<dbReference type="GeneID" id="110698584"/>
<evidence type="ECO:0000313" key="4">
    <source>
        <dbReference type="EnsemblPlants" id="AUR62011439-RA:cds"/>
    </source>
</evidence>
<dbReference type="Gramene" id="AUR62011439-RA">
    <property type="protein sequence ID" value="AUR62011439-RA:cds"/>
    <property type="gene ID" value="AUR62011439"/>
</dbReference>
<dbReference type="Gene3D" id="3.40.50.1820">
    <property type="entry name" value="alpha/beta hydrolase"/>
    <property type="match status" value="1"/>
</dbReference>
<accession>A0A803LE33</accession>
<dbReference type="PANTHER" id="PTHR23024">
    <property type="entry name" value="ARYLACETAMIDE DEACETYLASE"/>
    <property type="match status" value="1"/>
</dbReference>
<dbReference type="InterPro" id="IPR050466">
    <property type="entry name" value="Carboxylest/Gibb_receptor"/>
</dbReference>
<evidence type="ECO:0000256" key="1">
    <source>
        <dbReference type="ARBA" id="ARBA00010515"/>
    </source>
</evidence>
<protein>
    <recommendedName>
        <fullName evidence="3">Alpha/beta hydrolase fold-3 domain-containing protein</fullName>
    </recommendedName>
</protein>
<dbReference type="AlphaFoldDB" id="A0A803LE33"/>